<dbReference type="PANTHER" id="PTHR38049:SF1">
    <property type="entry name" value="PROTEIN KINASE DOMAIN-CONTAINING PROTEIN"/>
    <property type="match status" value="1"/>
</dbReference>
<sequence length="545" mass="61829">MALELQLPALPRPQSAYTTKPKTAHESQHTSATGTGGVLGRIVLFEDGSWWRMTKELSPVKYQQGEPPFEARQVFECVCIKDPNDAHVESKEAVAKVKYQVHGTAKSIIFYWEYAWSLGNELNEAGYHGVEVDQEAINEYDYANQLYHLATHGVLSPHSYTVKETDALEHFRKEKCENTPHLLSYSADYIPEGFDTKAMSGGYVAFILMTKVPGEALNYEKFWAKDQKTREDIRRAFKAALMDVWKCSVKPYDPALRNLIWDEKSQKCYIVDFEDYGLIEDEVPEHMWTDARYRSWGLAEECLGANEAVHQQRLLDEEAEADERQEEFYLDVFCDAKSRKKDEVNGAIVVLKDGKIKLWPKDTTTNLPARGPNNEPPPHPFTGFYLPFPSSELPHRPMPAAPVLGLVSTVPASPACSSPESSAPSTPSPIPQNKTPGTTPTKPKLNWLYAHNQTRELRYGPRAEARRHTVGPWDWTEDEQGLTLDDEECLVAVEEERGGFGWAVYWDREDDCLKGVGVGKEKRVLRCSLERRLVEGKRMKGLDED</sequence>
<evidence type="ECO:0000313" key="3">
    <source>
        <dbReference type="Proteomes" id="UP000249619"/>
    </source>
</evidence>
<dbReference type="AlphaFoldDB" id="A0A364N2I0"/>
<gene>
    <name evidence="2" type="ORF">DDE83_005113</name>
</gene>
<protein>
    <submittedName>
        <fullName evidence="2">Substrate-specific transmembrane transporter</fullName>
    </submittedName>
</protein>
<feature type="compositionally biased region" description="Low complexity" evidence="1">
    <location>
        <begin position="411"/>
        <end position="425"/>
    </location>
</feature>
<dbReference type="PANTHER" id="PTHR38049">
    <property type="entry name" value="RICIN B LECTIN DOMAIN-CONTAINING PROTEIN"/>
    <property type="match status" value="1"/>
</dbReference>
<dbReference type="Proteomes" id="UP000249619">
    <property type="component" value="Unassembled WGS sequence"/>
</dbReference>
<accession>A0A364N2I0</accession>
<reference evidence="3" key="1">
    <citation type="submission" date="2018-05" db="EMBL/GenBank/DDBJ databases">
        <title>Draft genome sequence of Stemphylium lycopersici strain CIDEFI 213.</title>
        <authorList>
            <person name="Medina R."/>
            <person name="Franco M.E.E."/>
            <person name="Lucentini C.G."/>
            <person name="Saparrat M.C.N."/>
            <person name="Balatti P.A."/>
        </authorList>
    </citation>
    <scope>NUCLEOTIDE SEQUENCE [LARGE SCALE GENOMIC DNA]</scope>
    <source>
        <strain evidence="3">CIDEFI 213</strain>
    </source>
</reference>
<evidence type="ECO:0000313" key="2">
    <source>
        <dbReference type="EMBL" id="RAR10248.1"/>
    </source>
</evidence>
<keyword evidence="2" id="KW-0472">Membrane</keyword>
<evidence type="ECO:0000256" key="1">
    <source>
        <dbReference type="SAM" id="MobiDB-lite"/>
    </source>
</evidence>
<organism evidence="2 3">
    <name type="scientific">Stemphylium lycopersici</name>
    <name type="common">Tomato gray leaf spot disease fungus</name>
    <name type="synonym">Thyrospora lycopersici</name>
    <dbReference type="NCBI Taxonomy" id="183478"/>
    <lineage>
        <taxon>Eukaryota</taxon>
        <taxon>Fungi</taxon>
        <taxon>Dikarya</taxon>
        <taxon>Ascomycota</taxon>
        <taxon>Pezizomycotina</taxon>
        <taxon>Dothideomycetes</taxon>
        <taxon>Pleosporomycetidae</taxon>
        <taxon>Pleosporales</taxon>
        <taxon>Pleosporineae</taxon>
        <taxon>Pleosporaceae</taxon>
        <taxon>Stemphylium</taxon>
    </lineage>
</organism>
<feature type="region of interest" description="Disordered" evidence="1">
    <location>
        <begin position="411"/>
        <end position="445"/>
    </location>
</feature>
<feature type="compositionally biased region" description="Low complexity" evidence="1">
    <location>
        <begin position="434"/>
        <end position="444"/>
    </location>
</feature>
<dbReference type="EMBL" id="QGDH01000067">
    <property type="protein sequence ID" value="RAR10248.1"/>
    <property type="molecule type" value="Genomic_DNA"/>
</dbReference>
<dbReference type="OrthoDB" id="3928002at2759"/>
<comment type="caution">
    <text evidence="2">The sequence shown here is derived from an EMBL/GenBank/DDBJ whole genome shotgun (WGS) entry which is preliminary data.</text>
</comment>
<proteinExistence type="predicted"/>
<keyword evidence="2" id="KW-0812">Transmembrane</keyword>
<keyword evidence="3" id="KW-1185">Reference proteome</keyword>
<name>A0A364N2I0_STELY</name>
<feature type="region of interest" description="Disordered" evidence="1">
    <location>
        <begin position="13"/>
        <end position="35"/>
    </location>
</feature>